<dbReference type="EMBL" id="MU864944">
    <property type="protein sequence ID" value="KAK4464863.1"/>
    <property type="molecule type" value="Genomic_DNA"/>
</dbReference>
<evidence type="ECO:0000256" key="8">
    <source>
        <dbReference type="SAM" id="Phobius"/>
    </source>
</evidence>
<evidence type="ECO:0000256" key="5">
    <source>
        <dbReference type="ARBA" id="ARBA00022927"/>
    </source>
</evidence>
<keyword evidence="3" id="KW-0808">Transferase</keyword>
<dbReference type="GO" id="GO:0000045">
    <property type="term" value="P:autophagosome assembly"/>
    <property type="evidence" value="ECO:0007669"/>
    <property type="project" value="TreeGrafter"/>
</dbReference>
<evidence type="ECO:0000256" key="1">
    <source>
        <dbReference type="ARBA" id="ARBA00005696"/>
    </source>
</evidence>
<dbReference type="GO" id="GO:0061651">
    <property type="term" value="F:Atg12 conjugating enzyme activity"/>
    <property type="evidence" value="ECO:0007669"/>
    <property type="project" value="TreeGrafter"/>
</dbReference>
<evidence type="ECO:0000256" key="3">
    <source>
        <dbReference type="ARBA" id="ARBA00022679"/>
    </source>
</evidence>
<feature type="transmembrane region" description="Helical" evidence="8">
    <location>
        <begin position="216"/>
        <end position="234"/>
    </location>
</feature>
<evidence type="ECO:0000313" key="10">
    <source>
        <dbReference type="Proteomes" id="UP001321749"/>
    </source>
</evidence>
<keyword evidence="8" id="KW-1133">Transmembrane helix</keyword>
<comment type="caution">
    <text evidence="9">The sequence shown here is derived from an EMBL/GenBank/DDBJ whole genome shotgun (WGS) entry which is preliminary data.</text>
</comment>
<protein>
    <recommendedName>
        <fullName evidence="2">Ubiquitin-like-conjugating enzyme ATG10</fullName>
    </recommendedName>
    <alternativeName>
        <fullName evidence="7">Autophagy-related protein 10</fullName>
    </alternativeName>
</protein>
<reference evidence="9" key="2">
    <citation type="submission" date="2023-06" db="EMBL/GenBank/DDBJ databases">
        <authorList>
            <consortium name="Lawrence Berkeley National Laboratory"/>
            <person name="Mondo S.J."/>
            <person name="Hensen N."/>
            <person name="Bonometti L."/>
            <person name="Westerberg I."/>
            <person name="Brannstrom I.O."/>
            <person name="Guillou S."/>
            <person name="Cros-Aarteil S."/>
            <person name="Calhoun S."/>
            <person name="Haridas S."/>
            <person name="Kuo A."/>
            <person name="Pangilinan J."/>
            <person name="Riley R."/>
            <person name="Labutti K."/>
            <person name="Andreopoulos B."/>
            <person name="Lipzen A."/>
            <person name="Chen C."/>
            <person name="Yanf M."/>
            <person name="Daum C."/>
            <person name="Ng V."/>
            <person name="Clum A."/>
            <person name="Steindorff A."/>
            <person name="Ohm R."/>
            <person name="Martin F."/>
            <person name="Silar P."/>
            <person name="Natvig D."/>
            <person name="Lalanne C."/>
            <person name="Gautier V."/>
            <person name="Ament-Velasquez S.L."/>
            <person name="Kruys A."/>
            <person name="Hutchinson M.I."/>
            <person name="Powell A.J."/>
            <person name="Barry K."/>
            <person name="Miller A.N."/>
            <person name="Grigoriev I.V."/>
            <person name="Debuchy R."/>
            <person name="Gladieux P."/>
            <person name="Thoren M.H."/>
            <person name="Johannesson H."/>
        </authorList>
    </citation>
    <scope>NUCLEOTIDE SEQUENCE</scope>
    <source>
        <strain evidence="9">PSN324</strain>
    </source>
</reference>
<sequence>MEQLSSEFRNYPFLTGEEFAEVCHHLERRYCQATLGPVRRQWKLRTCSALNTSFALGPENNTYLQIIRPLEGELDDGDLSSILESLSFGISSARPDVEADSNMLEAEAADEAVLPKKPVKNTAGHVVYEIHLHPTYQAPCLWFSLHNLPNGEQAFDIDTVFRRLVPDQYKNGLRSAGGIGGISADHHPVTGLPSFFIHPCLIGEAMSNFDCSKENYLMVWLGLVGGCVGLWVPAEMALES</sequence>
<evidence type="ECO:0000256" key="7">
    <source>
        <dbReference type="ARBA" id="ARBA00029833"/>
    </source>
</evidence>
<proteinExistence type="inferred from homology"/>
<dbReference type="Gene3D" id="3.30.1460.50">
    <property type="match status" value="1"/>
</dbReference>
<evidence type="ECO:0000256" key="6">
    <source>
        <dbReference type="ARBA" id="ARBA00023006"/>
    </source>
</evidence>
<evidence type="ECO:0000313" key="9">
    <source>
        <dbReference type="EMBL" id="KAK4464863.1"/>
    </source>
</evidence>
<dbReference type="PANTHER" id="PTHR14957">
    <property type="entry name" value="UBIQUITIN-LIKE-CONJUGATING ENZYME ATG10"/>
    <property type="match status" value="1"/>
</dbReference>
<keyword evidence="5" id="KW-0653">Protein transport</keyword>
<organism evidence="9 10">
    <name type="scientific">Cladorrhinum samala</name>
    <dbReference type="NCBI Taxonomy" id="585594"/>
    <lineage>
        <taxon>Eukaryota</taxon>
        <taxon>Fungi</taxon>
        <taxon>Dikarya</taxon>
        <taxon>Ascomycota</taxon>
        <taxon>Pezizomycotina</taxon>
        <taxon>Sordariomycetes</taxon>
        <taxon>Sordariomycetidae</taxon>
        <taxon>Sordariales</taxon>
        <taxon>Podosporaceae</taxon>
        <taxon>Cladorrhinum</taxon>
    </lineage>
</organism>
<dbReference type="GO" id="GO:0032446">
    <property type="term" value="P:protein modification by small protein conjugation"/>
    <property type="evidence" value="ECO:0007669"/>
    <property type="project" value="TreeGrafter"/>
</dbReference>
<name>A0AAV9HZ86_9PEZI</name>
<dbReference type="GO" id="GO:0000422">
    <property type="term" value="P:autophagy of mitochondrion"/>
    <property type="evidence" value="ECO:0007669"/>
    <property type="project" value="TreeGrafter"/>
</dbReference>
<evidence type="ECO:0000256" key="2">
    <source>
        <dbReference type="ARBA" id="ARBA00021099"/>
    </source>
</evidence>
<keyword evidence="8" id="KW-0812">Transmembrane</keyword>
<dbReference type="GO" id="GO:0005829">
    <property type="term" value="C:cytosol"/>
    <property type="evidence" value="ECO:0007669"/>
    <property type="project" value="TreeGrafter"/>
</dbReference>
<dbReference type="InterPro" id="IPR007135">
    <property type="entry name" value="Atg3/Atg10"/>
</dbReference>
<keyword evidence="6" id="KW-0072">Autophagy</keyword>
<dbReference type="Proteomes" id="UP001321749">
    <property type="component" value="Unassembled WGS sequence"/>
</dbReference>
<comment type="similarity">
    <text evidence="1">Belongs to the ATG10 family.</text>
</comment>
<gene>
    <name evidence="9" type="ORF">QBC42DRAFT_219842</name>
</gene>
<dbReference type="PANTHER" id="PTHR14957:SF1">
    <property type="entry name" value="UBIQUITIN-LIKE-CONJUGATING ENZYME ATG10"/>
    <property type="match status" value="1"/>
</dbReference>
<evidence type="ECO:0000256" key="4">
    <source>
        <dbReference type="ARBA" id="ARBA00022786"/>
    </source>
</evidence>
<accession>A0AAV9HZ86</accession>
<keyword evidence="8" id="KW-0472">Membrane</keyword>
<keyword evidence="10" id="KW-1185">Reference proteome</keyword>
<reference evidence="9" key="1">
    <citation type="journal article" date="2023" name="Mol. Phylogenet. Evol.">
        <title>Genome-scale phylogeny and comparative genomics of the fungal order Sordariales.</title>
        <authorList>
            <person name="Hensen N."/>
            <person name="Bonometti L."/>
            <person name="Westerberg I."/>
            <person name="Brannstrom I.O."/>
            <person name="Guillou S."/>
            <person name="Cros-Aarteil S."/>
            <person name="Calhoun S."/>
            <person name="Haridas S."/>
            <person name="Kuo A."/>
            <person name="Mondo S."/>
            <person name="Pangilinan J."/>
            <person name="Riley R."/>
            <person name="LaButti K."/>
            <person name="Andreopoulos B."/>
            <person name="Lipzen A."/>
            <person name="Chen C."/>
            <person name="Yan M."/>
            <person name="Daum C."/>
            <person name="Ng V."/>
            <person name="Clum A."/>
            <person name="Steindorff A."/>
            <person name="Ohm R.A."/>
            <person name="Martin F."/>
            <person name="Silar P."/>
            <person name="Natvig D.O."/>
            <person name="Lalanne C."/>
            <person name="Gautier V."/>
            <person name="Ament-Velasquez S.L."/>
            <person name="Kruys A."/>
            <person name="Hutchinson M.I."/>
            <person name="Powell A.J."/>
            <person name="Barry K."/>
            <person name="Miller A.N."/>
            <person name="Grigoriev I.V."/>
            <person name="Debuchy R."/>
            <person name="Gladieux P."/>
            <person name="Hiltunen Thoren M."/>
            <person name="Johannesson H."/>
        </authorList>
    </citation>
    <scope>NUCLEOTIDE SEQUENCE</scope>
    <source>
        <strain evidence="9">PSN324</strain>
    </source>
</reference>
<dbReference type="Pfam" id="PF03987">
    <property type="entry name" value="Autophagy_act_C"/>
    <property type="match status" value="1"/>
</dbReference>
<keyword evidence="5" id="KW-0813">Transport</keyword>
<dbReference type="AlphaFoldDB" id="A0AAV9HZ86"/>
<keyword evidence="4" id="KW-0833">Ubl conjugation pathway</keyword>
<dbReference type="GO" id="GO:0015031">
    <property type="term" value="P:protein transport"/>
    <property type="evidence" value="ECO:0007669"/>
    <property type="project" value="UniProtKB-KW"/>
</dbReference>